<dbReference type="Gene3D" id="2.130.10.10">
    <property type="entry name" value="YVTN repeat-like/Quinoprotein amine dehydrogenase"/>
    <property type="match status" value="1"/>
</dbReference>
<dbReference type="PANTHER" id="PTHR34512">
    <property type="entry name" value="CELL SURFACE PROTEIN"/>
    <property type="match status" value="1"/>
</dbReference>
<keyword evidence="3" id="KW-1185">Reference proteome</keyword>
<dbReference type="SUPFAM" id="SSF50998">
    <property type="entry name" value="Quinoprotein alcohol dehydrogenase-like"/>
    <property type="match status" value="1"/>
</dbReference>
<evidence type="ECO:0000313" key="2">
    <source>
        <dbReference type="EMBL" id="SDT77236.1"/>
    </source>
</evidence>
<reference evidence="2 3" key="1">
    <citation type="submission" date="2016-10" db="EMBL/GenBank/DDBJ databases">
        <authorList>
            <person name="de Groot N.N."/>
        </authorList>
    </citation>
    <scope>NUCLEOTIDE SEQUENCE [LARGE SCALE GENOMIC DNA]</scope>
    <source>
        <strain evidence="2 3">DSM 43941</strain>
    </source>
</reference>
<organism evidence="2 3">
    <name type="scientific">Actinoplanes derwentensis</name>
    <dbReference type="NCBI Taxonomy" id="113562"/>
    <lineage>
        <taxon>Bacteria</taxon>
        <taxon>Bacillati</taxon>
        <taxon>Actinomycetota</taxon>
        <taxon>Actinomycetes</taxon>
        <taxon>Micromonosporales</taxon>
        <taxon>Micromonosporaceae</taxon>
        <taxon>Actinoplanes</taxon>
    </lineage>
</organism>
<accession>A0A1H2D4R7</accession>
<dbReference type="Pfam" id="PF13360">
    <property type="entry name" value="PQQ_2"/>
    <property type="match status" value="2"/>
</dbReference>
<sequence length="450" mass="47419">MTMAMIELGDVSGEPAGGAEQAPEFRHGTARRMVLAALAAVCAVALGGSARPTAPLIRTLWSIPFSEIDIMTMTDGLVLVQTYSDGPPTLTAYDAVTGRARWNRPLGDQAPQVDSFVRGGVLLMLGEQEVIETDLGNGSLNVETFGGTITAVDTATGAELWRQSAGYHLTAGPDTVLLAGRGRRGAPSTLRLVRTRDGGSLWERPLPEGAELSVQLDEDRPVRVVTSTPDGLVTVLDYDDGVPTVSRRLPRAAQEVDANNSSSFSTAPGLLMESRTTAATSAVTAYRIDTLERLWSVTATTPNLWGQECGPVVCLVGENQFRAVDPITGRERWQGTGYPFIGMVPGNELIVVTESGAEARPVLTEAATGRPVGQPGRGWVSSRGSTTGFAVLINPLAEDVTQAAVSRFDLTTGRSTLLGTIDLGSNSQCVGTGTILACQNADRLVVNEIG</sequence>
<dbReference type="InterPro" id="IPR011047">
    <property type="entry name" value="Quinoprotein_ADH-like_sf"/>
</dbReference>
<name>A0A1H2D4R7_9ACTN</name>
<dbReference type="InterPro" id="IPR002372">
    <property type="entry name" value="PQQ_rpt_dom"/>
</dbReference>
<evidence type="ECO:0000259" key="1">
    <source>
        <dbReference type="Pfam" id="PF13360"/>
    </source>
</evidence>
<dbReference type="EMBL" id="LT629758">
    <property type="protein sequence ID" value="SDT77236.1"/>
    <property type="molecule type" value="Genomic_DNA"/>
</dbReference>
<proteinExistence type="predicted"/>
<dbReference type="AlphaFoldDB" id="A0A1H2D4R7"/>
<dbReference type="InterPro" id="IPR015943">
    <property type="entry name" value="WD40/YVTN_repeat-like_dom_sf"/>
</dbReference>
<protein>
    <submittedName>
        <fullName evidence="2">PQQ-like domain-containing protein</fullName>
    </submittedName>
</protein>
<dbReference type="PANTHER" id="PTHR34512:SF30">
    <property type="entry name" value="OUTER MEMBRANE PROTEIN ASSEMBLY FACTOR BAMB"/>
    <property type="match status" value="1"/>
</dbReference>
<feature type="domain" description="Pyrrolo-quinoline quinone repeat" evidence="1">
    <location>
        <begin position="147"/>
        <end position="336"/>
    </location>
</feature>
<feature type="domain" description="Pyrrolo-quinoline quinone repeat" evidence="1">
    <location>
        <begin position="59"/>
        <end position="140"/>
    </location>
</feature>
<dbReference type="Proteomes" id="UP000198688">
    <property type="component" value="Chromosome I"/>
</dbReference>
<gene>
    <name evidence="2" type="ORF">SAMN04489716_7877</name>
</gene>
<evidence type="ECO:0000313" key="3">
    <source>
        <dbReference type="Proteomes" id="UP000198688"/>
    </source>
</evidence>
<dbReference type="STRING" id="113562.SAMN04489716_7877"/>